<dbReference type="Proteomes" id="UP001232148">
    <property type="component" value="Unassembled WGS sequence"/>
</dbReference>
<keyword evidence="2" id="KW-1185">Reference proteome</keyword>
<evidence type="ECO:0000313" key="1">
    <source>
        <dbReference type="EMBL" id="KAK2022965.1"/>
    </source>
</evidence>
<reference evidence="1" key="1">
    <citation type="submission" date="2021-06" db="EMBL/GenBank/DDBJ databases">
        <title>Comparative genomics, transcriptomics and evolutionary studies reveal genomic signatures of adaptation to plant cell wall in hemibiotrophic fungi.</title>
        <authorList>
            <consortium name="DOE Joint Genome Institute"/>
            <person name="Baroncelli R."/>
            <person name="Diaz J.F."/>
            <person name="Benocci T."/>
            <person name="Peng M."/>
            <person name="Battaglia E."/>
            <person name="Haridas S."/>
            <person name="Andreopoulos W."/>
            <person name="Labutti K."/>
            <person name="Pangilinan J."/>
            <person name="Floch G.L."/>
            <person name="Makela M.R."/>
            <person name="Henrissat B."/>
            <person name="Grigoriev I.V."/>
            <person name="Crouch J.A."/>
            <person name="De Vries R.P."/>
            <person name="Sukno S.A."/>
            <person name="Thon M.R."/>
        </authorList>
    </citation>
    <scope>NUCLEOTIDE SEQUENCE</scope>
    <source>
        <strain evidence="1">MAFF235873</strain>
    </source>
</reference>
<name>A0AAD9LYH7_9PEZI</name>
<sequence length="111" mass="11874">MTWHAKAASNCSSVLPPSVISVPTSSRGPGLRPATLALPSHVCQPFWASTRRRLLAWLQLPLSTAEPLAKASAIGFSVSRRSQRDSSTKPASVLRWCGFVLCVSLPSCLSN</sequence>
<evidence type="ECO:0000313" key="2">
    <source>
        <dbReference type="Proteomes" id="UP001232148"/>
    </source>
</evidence>
<gene>
    <name evidence="1" type="ORF">LX32DRAFT_645040</name>
</gene>
<accession>A0AAD9LYH7</accession>
<proteinExistence type="predicted"/>
<protein>
    <submittedName>
        <fullName evidence="1">Uncharacterized protein</fullName>
    </submittedName>
</protein>
<organism evidence="1 2">
    <name type="scientific">Colletotrichum zoysiae</name>
    <dbReference type="NCBI Taxonomy" id="1216348"/>
    <lineage>
        <taxon>Eukaryota</taxon>
        <taxon>Fungi</taxon>
        <taxon>Dikarya</taxon>
        <taxon>Ascomycota</taxon>
        <taxon>Pezizomycotina</taxon>
        <taxon>Sordariomycetes</taxon>
        <taxon>Hypocreomycetidae</taxon>
        <taxon>Glomerellales</taxon>
        <taxon>Glomerellaceae</taxon>
        <taxon>Colletotrichum</taxon>
        <taxon>Colletotrichum graminicola species complex</taxon>
    </lineage>
</organism>
<comment type="caution">
    <text evidence="1">The sequence shown here is derived from an EMBL/GenBank/DDBJ whole genome shotgun (WGS) entry which is preliminary data.</text>
</comment>
<dbReference type="AlphaFoldDB" id="A0AAD9LYH7"/>
<dbReference type="EMBL" id="MU843018">
    <property type="protein sequence ID" value="KAK2022965.1"/>
    <property type="molecule type" value="Genomic_DNA"/>
</dbReference>